<organism evidence="1 2">
    <name type="scientific">Entomophthora muscae</name>
    <dbReference type="NCBI Taxonomy" id="34485"/>
    <lineage>
        <taxon>Eukaryota</taxon>
        <taxon>Fungi</taxon>
        <taxon>Fungi incertae sedis</taxon>
        <taxon>Zoopagomycota</taxon>
        <taxon>Entomophthoromycotina</taxon>
        <taxon>Entomophthoromycetes</taxon>
        <taxon>Entomophthorales</taxon>
        <taxon>Entomophthoraceae</taxon>
        <taxon>Entomophthora</taxon>
    </lineage>
</organism>
<name>A0ACC2UUM7_9FUNG</name>
<dbReference type="Proteomes" id="UP001165960">
    <property type="component" value="Unassembled WGS sequence"/>
</dbReference>
<gene>
    <name evidence="1" type="ORF">DSO57_1002351</name>
</gene>
<proteinExistence type="predicted"/>
<dbReference type="EMBL" id="QTSX02000005">
    <property type="protein sequence ID" value="KAJ9090456.1"/>
    <property type="molecule type" value="Genomic_DNA"/>
</dbReference>
<reference evidence="1" key="1">
    <citation type="submission" date="2022-04" db="EMBL/GenBank/DDBJ databases">
        <title>Genome of the entomopathogenic fungus Entomophthora muscae.</title>
        <authorList>
            <person name="Elya C."/>
            <person name="Lovett B.R."/>
            <person name="Lee E."/>
            <person name="Macias A.M."/>
            <person name="Hajek A.E."/>
            <person name="De Bivort B.L."/>
            <person name="Kasson M.T."/>
            <person name="De Fine Licht H.H."/>
            <person name="Stajich J.E."/>
        </authorList>
    </citation>
    <scope>NUCLEOTIDE SEQUENCE</scope>
    <source>
        <strain evidence="1">Berkeley</strain>
    </source>
</reference>
<protein>
    <submittedName>
        <fullName evidence="1">Uncharacterized protein</fullName>
    </submittedName>
</protein>
<sequence length="120" mass="13719">MTQLGVLVNLNLATREILEGKAVSEEDIEAWSRLSLPIPTILRWHKAGFTPVTTVKWEREGFNTHSATYWKDAEILLKWAAPMRRLGQKTEEVLEWMKLSPHLKEISQAVKAKLPLTTAK</sequence>
<comment type="caution">
    <text evidence="1">The sequence shown here is derived from an EMBL/GenBank/DDBJ whole genome shotgun (WGS) entry which is preliminary data.</text>
</comment>
<accession>A0ACC2UUM7</accession>
<evidence type="ECO:0000313" key="1">
    <source>
        <dbReference type="EMBL" id="KAJ9090456.1"/>
    </source>
</evidence>
<evidence type="ECO:0000313" key="2">
    <source>
        <dbReference type="Proteomes" id="UP001165960"/>
    </source>
</evidence>
<keyword evidence="2" id="KW-1185">Reference proteome</keyword>